<organism evidence="2 3">
    <name type="scientific">Amycolatopsis minnesotensis</name>
    <dbReference type="NCBI Taxonomy" id="337894"/>
    <lineage>
        <taxon>Bacteria</taxon>
        <taxon>Bacillati</taxon>
        <taxon>Actinomycetota</taxon>
        <taxon>Actinomycetes</taxon>
        <taxon>Pseudonocardiales</taxon>
        <taxon>Pseudonocardiaceae</taxon>
        <taxon>Amycolatopsis</taxon>
    </lineage>
</organism>
<feature type="chain" id="PRO_5047122486" description="Secreted protein" evidence="1">
    <location>
        <begin position="25"/>
        <end position="159"/>
    </location>
</feature>
<dbReference type="EMBL" id="BAAANN010000026">
    <property type="protein sequence ID" value="GAA1975400.1"/>
    <property type="molecule type" value="Genomic_DNA"/>
</dbReference>
<keyword evidence="3" id="KW-1185">Reference proteome</keyword>
<name>A0ABN2RV27_9PSEU</name>
<comment type="caution">
    <text evidence="2">The sequence shown here is derived from an EMBL/GenBank/DDBJ whole genome shotgun (WGS) entry which is preliminary data.</text>
</comment>
<dbReference type="RefSeq" id="WP_344425879.1">
    <property type="nucleotide sequence ID" value="NZ_BAAANN010000026.1"/>
</dbReference>
<proteinExistence type="predicted"/>
<protein>
    <recommendedName>
        <fullName evidence="4">Secreted protein</fullName>
    </recommendedName>
</protein>
<evidence type="ECO:0000256" key="1">
    <source>
        <dbReference type="SAM" id="SignalP"/>
    </source>
</evidence>
<feature type="signal peptide" evidence="1">
    <location>
        <begin position="1"/>
        <end position="24"/>
    </location>
</feature>
<dbReference type="Proteomes" id="UP001501116">
    <property type="component" value="Unassembled WGS sequence"/>
</dbReference>
<evidence type="ECO:0008006" key="4">
    <source>
        <dbReference type="Google" id="ProtNLM"/>
    </source>
</evidence>
<evidence type="ECO:0000313" key="3">
    <source>
        <dbReference type="Proteomes" id="UP001501116"/>
    </source>
</evidence>
<gene>
    <name evidence="2" type="ORF">GCM10009754_58500</name>
</gene>
<reference evidence="2 3" key="1">
    <citation type="journal article" date="2019" name="Int. J. Syst. Evol. Microbiol.">
        <title>The Global Catalogue of Microorganisms (GCM) 10K type strain sequencing project: providing services to taxonomists for standard genome sequencing and annotation.</title>
        <authorList>
            <consortium name="The Broad Institute Genomics Platform"/>
            <consortium name="The Broad Institute Genome Sequencing Center for Infectious Disease"/>
            <person name="Wu L."/>
            <person name="Ma J."/>
        </authorList>
    </citation>
    <scope>NUCLEOTIDE SEQUENCE [LARGE SCALE GENOMIC DNA]</scope>
    <source>
        <strain evidence="2 3">JCM 14545</strain>
    </source>
</reference>
<sequence>MKNVVVAALTVGAALLAAAGTGQAGEPDQPGQPEWAGKVQLNADTAVTIGRVGNYQNDDDNLALGGCLAPGSTTLNAPAGAKFSSPVLTFSDYSYVQLVSAPGNLTATAKLAPGTPPGTYPLTLDCVGQRSTTTFVVHAKQVHAVPRGAAKAGGGGTAR</sequence>
<evidence type="ECO:0000313" key="2">
    <source>
        <dbReference type="EMBL" id="GAA1975400.1"/>
    </source>
</evidence>
<keyword evidence="1" id="KW-0732">Signal</keyword>
<accession>A0ABN2RV27</accession>